<dbReference type="Proteomes" id="UP000663823">
    <property type="component" value="Unassembled WGS sequence"/>
</dbReference>
<name>A0A819YT60_9BILA</name>
<accession>A0A819YT60</accession>
<dbReference type="EMBL" id="CAJOAX010015977">
    <property type="protein sequence ID" value="CAF4160454.1"/>
    <property type="molecule type" value="Genomic_DNA"/>
</dbReference>
<comment type="caution">
    <text evidence="1">The sequence shown here is derived from an EMBL/GenBank/DDBJ whole genome shotgun (WGS) entry which is preliminary data.</text>
</comment>
<evidence type="ECO:0000313" key="2">
    <source>
        <dbReference type="Proteomes" id="UP000663823"/>
    </source>
</evidence>
<dbReference type="AlphaFoldDB" id="A0A819YT60"/>
<evidence type="ECO:0008006" key="3">
    <source>
        <dbReference type="Google" id="ProtNLM"/>
    </source>
</evidence>
<dbReference type="SUPFAM" id="SSF52047">
    <property type="entry name" value="RNI-like"/>
    <property type="match status" value="1"/>
</dbReference>
<sequence>MYKIKRQSSFRKSLSVENKKLRTFKEDNISITCIENLSNELFYEIFEYLDGYDIHKGFCNLNSRFQHLITCSSISLNIKLCSNATSEVKHCCKTVIIPNIHRICSLDLEDESLINDFFKHCIINSSFHRLQSIVLSFFGVENANSFVPLAPNEQFSTIEYLVINHICTLSELMSILYHTPQLRHLICDNLVESDSNVQTERSMILSNLVYIRINVCDIDFDEFEMFMKISSQLQILHISQEYGKAYLDADRWKRLIIKHMPHLR</sequence>
<feature type="non-terminal residue" evidence="1">
    <location>
        <position position="1"/>
    </location>
</feature>
<protein>
    <recommendedName>
        <fullName evidence="3">F-box domain-containing protein</fullName>
    </recommendedName>
</protein>
<organism evidence="1 2">
    <name type="scientific">Rotaria sordida</name>
    <dbReference type="NCBI Taxonomy" id="392033"/>
    <lineage>
        <taxon>Eukaryota</taxon>
        <taxon>Metazoa</taxon>
        <taxon>Spiralia</taxon>
        <taxon>Gnathifera</taxon>
        <taxon>Rotifera</taxon>
        <taxon>Eurotatoria</taxon>
        <taxon>Bdelloidea</taxon>
        <taxon>Philodinida</taxon>
        <taxon>Philodinidae</taxon>
        <taxon>Rotaria</taxon>
    </lineage>
</organism>
<gene>
    <name evidence="1" type="ORF">OTI717_LOCUS36690</name>
</gene>
<feature type="non-terminal residue" evidence="1">
    <location>
        <position position="264"/>
    </location>
</feature>
<proteinExistence type="predicted"/>
<reference evidence="1" key="1">
    <citation type="submission" date="2021-02" db="EMBL/GenBank/DDBJ databases">
        <authorList>
            <person name="Nowell W R."/>
        </authorList>
    </citation>
    <scope>NUCLEOTIDE SEQUENCE</scope>
</reference>
<evidence type="ECO:0000313" key="1">
    <source>
        <dbReference type="EMBL" id="CAF4160454.1"/>
    </source>
</evidence>